<accession>A0A1M7I8Z8</accession>
<sequence length="170" mass="19013">MALPAGSRAPSVFLEPLIFCHTCLPHVERTQRTTKDPEDFLILPRVLRATFVRFVTPNLFVYPLFARMSFHPQARSNELQKHIVIQIAALKKLILAETVRTFISKHELQISGKPYLAFNYFNFSEMVVPSISFAAATIPSGSNPHSRCSSSCSPCSITSSGIPSLFTLDW</sequence>
<evidence type="ECO:0000313" key="1">
    <source>
        <dbReference type="EMBL" id="SHM37088.1"/>
    </source>
</evidence>
<organism evidence="1 2">
    <name type="scientific">Cyclobacterium lianum</name>
    <dbReference type="NCBI Taxonomy" id="388280"/>
    <lineage>
        <taxon>Bacteria</taxon>
        <taxon>Pseudomonadati</taxon>
        <taxon>Bacteroidota</taxon>
        <taxon>Cytophagia</taxon>
        <taxon>Cytophagales</taxon>
        <taxon>Cyclobacteriaceae</taxon>
        <taxon>Cyclobacterium</taxon>
    </lineage>
</organism>
<proteinExistence type="predicted"/>
<gene>
    <name evidence="1" type="ORF">SAMN04488057_101242</name>
</gene>
<keyword evidence="2" id="KW-1185">Reference proteome</keyword>
<protein>
    <submittedName>
        <fullName evidence="1">Uncharacterized protein</fullName>
    </submittedName>
</protein>
<name>A0A1M7I8Z8_9BACT</name>
<dbReference type="EMBL" id="FRCY01000001">
    <property type="protein sequence ID" value="SHM37088.1"/>
    <property type="molecule type" value="Genomic_DNA"/>
</dbReference>
<dbReference type="AlphaFoldDB" id="A0A1M7I8Z8"/>
<dbReference type="Proteomes" id="UP000184513">
    <property type="component" value="Unassembled WGS sequence"/>
</dbReference>
<evidence type="ECO:0000313" key="2">
    <source>
        <dbReference type="Proteomes" id="UP000184513"/>
    </source>
</evidence>
<reference evidence="1 2" key="1">
    <citation type="submission" date="2016-11" db="EMBL/GenBank/DDBJ databases">
        <authorList>
            <person name="Jaros S."/>
            <person name="Januszkiewicz K."/>
            <person name="Wedrychowicz H."/>
        </authorList>
    </citation>
    <scope>NUCLEOTIDE SEQUENCE [LARGE SCALE GENOMIC DNA]</scope>
    <source>
        <strain evidence="1 2">CGMCC 1.6102</strain>
    </source>
</reference>